<dbReference type="InterPro" id="IPR016140">
    <property type="entry name" value="Bifunc_inhib/LTP/seed_store"/>
</dbReference>
<evidence type="ECO:0000313" key="14">
    <source>
        <dbReference type="EMBL" id="GFP84056.1"/>
    </source>
</evidence>
<feature type="chain" id="PRO_5032911246" evidence="12">
    <location>
        <begin position="26"/>
        <end position="184"/>
    </location>
</feature>
<keyword evidence="10" id="KW-0449">Lipoprotein</keyword>
<keyword evidence="5" id="KW-0336">GPI-anchor</keyword>
<evidence type="ECO:0000256" key="12">
    <source>
        <dbReference type="SAM" id="SignalP"/>
    </source>
</evidence>
<evidence type="ECO:0000256" key="6">
    <source>
        <dbReference type="ARBA" id="ARBA00022729"/>
    </source>
</evidence>
<keyword evidence="15" id="KW-1185">Reference proteome</keyword>
<keyword evidence="9" id="KW-0325">Glycoprotein</keyword>
<feature type="region of interest" description="Disordered" evidence="11">
    <location>
        <begin position="108"/>
        <end position="156"/>
    </location>
</feature>
<proteinExistence type="inferred from homology"/>
<evidence type="ECO:0000256" key="4">
    <source>
        <dbReference type="ARBA" id="ARBA00022475"/>
    </source>
</evidence>
<dbReference type="InterPro" id="IPR000528">
    <property type="entry name" value="Plant_nsLTP"/>
</dbReference>
<dbReference type="SUPFAM" id="SSF47699">
    <property type="entry name" value="Bifunctional inhibitor/lipid-transfer protein/seed storage 2S albumin"/>
    <property type="match status" value="1"/>
</dbReference>
<dbReference type="GO" id="GO:0008289">
    <property type="term" value="F:lipid binding"/>
    <property type="evidence" value="ECO:0007669"/>
    <property type="project" value="UniProtKB-KW"/>
</dbReference>
<keyword evidence="7" id="KW-0446">Lipid-binding</keyword>
<feature type="compositionally biased region" description="Low complexity" evidence="11">
    <location>
        <begin position="116"/>
        <end position="156"/>
    </location>
</feature>
<evidence type="ECO:0000256" key="2">
    <source>
        <dbReference type="ARBA" id="ARBA00009748"/>
    </source>
</evidence>
<evidence type="ECO:0000256" key="7">
    <source>
        <dbReference type="ARBA" id="ARBA00023121"/>
    </source>
</evidence>
<keyword evidence="3" id="KW-0813">Transport</keyword>
<dbReference type="SMART" id="SM00499">
    <property type="entry name" value="AAI"/>
    <property type="match status" value="1"/>
</dbReference>
<keyword evidence="6 12" id="KW-0732">Signal</keyword>
<dbReference type="Proteomes" id="UP000653305">
    <property type="component" value="Unassembled WGS sequence"/>
</dbReference>
<evidence type="ECO:0000256" key="1">
    <source>
        <dbReference type="ARBA" id="ARBA00004609"/>
    </source>
</evidence>
<protein>
    <submittedName>
        <fullName evidence="14">Non-specific lipid-transfer protein-like protein at2g13820</fullName>
    </submittedName>
</protein>
<dbReference type="AlphaFoldDB" id="A0A830BAM7"/>
<dbReference type="InterPro" id="IPR036312">
    <property type="entry name" value="Bifun_inhib/LTP/seed_sf"/>
</dbReference>
<name>A0A830BAM7_9LAMI</name>
<dbReference type="InterPro" id="IPR043325">
    <property type="entry name" value="LTSS"/>
</dbReference>
<evidence type="ECO:0000256" key="11">
    <source>
        <dbReference type="SAM" id="MobiDB-lite"/>
    </source>
</evidence>
<evidence type="ECO:0000256" key="9">
    <source>
        <dbReference type="ARBA" id="ARBA00023180"/>
    </source>
</evidence>
<evidence type="ECO:0000313" key="15">
    <source>
        <dbReference type="Proteomes" id="UP000653305"/>
    </source>
</evidence>
<gene>
    <name evidence="14" type="ORF">PHJA_000549200</name>
</gene>
<evidence type="ECO:0000256" key="3">
    <source>
        <dbReference type="ARBA" id="ARBA00022448"/>
    </source>
</evidence>
<dbReference type="Pfam" id="PF14368">
    <property type="entry name" value="LTP_2"/>
    <property type="match status" value="1"/>
</dbReference>
<keyword evidence="8" id="KW-1015">Disulfide bond</keyword>
<feature type="domain" description="Bifunctional inhibitor/plant lipid transfer protein/seed storage helical" evidence="13">
    <location>
        <begin position="29"/>
        <end position="107"/>
    </location>
</feature>
<feature type="signal peptide" evidence="12">
    <location>
        <begin position="1"/>
        <end position="25"/>
    </location>
</feature>
<comment type="similarity">
    <text evidence="2">Belongs to the plant LTP family.</text>
</comment>
<evidence type="ECO:0000256" key="10">
    <source>
        <dbReference type="ARBA" id="ARBA00023288"/>
    </source>
</evidence>
<sequence length="184" mass="18094">MAPKGIIVGTLLVFVLAIVSKGALAQSGCTSVLIGMASCLSYVSGSASTPSTSCCSALANVVQTQPWCLCVIASGDGGGSLGVSINQTLALGLPSVCNVETPPVSRCNAANGPAMSPVGSPESSPPESADGSPASPTSPSVTGSKTTPSSGTTSNGSTTKNNLIQLIFVFITASYASAAFNNIF</sequence>
<dbReference type="OrthoDB" id="911994at2759"/>
<dbReference type="FunFam" id="1.10.110.10:FF:000001">
    <property type="entry name" value="Bifunctional inhibitor/lipid-transfer protein/seed storage 2S albumin superfamily protein"/>
    <property type="match status" value="1"/>
</dbReference>
<accession>A0A830BAM7</accession>
<keyword evidence="4" id="KW-1003">Cell membrane</keyword>
<dbReference type="GO" id="GO:0098552">
    <property type="term" value="C:side of membrane"/>
    <property type="evidence" value="ECO:0007669"/>
    <property type="project" value="UniProtKB-KW"/>
</dbReference>
<dbReference type="PRINTS" id="PR00382">
    <property type="entry name" value="LIPIDTRNSFER"/>
</dbReference>
<evidence type="ECO:0000259" key="13">
    <source>
        <dbReference type="SMART" id="SM00499"/>
    </source>
</evidence>
<comment type="caution">
    <text evidence="14">The sequence shown here is derived from an EMBL/GenBank/DDBJ whole genome shotgun (WGS) entry which is preliminary data.</text>
</comment>
<evidence type="ECO:0000256" key="8">
    <source>
        <dbReference type="ARBA" id="ARBA00023157"/>
    </source>
</evidence>
<dbReference type="GO" id="GO:0006869">
    <property type="term" value="P:lipid transport"/>
    <property type="evidence" value="ECO:0007669"/>
    <property type="project" value="InterPro"/>
</dbReference>
<dbReference type="Gene3D" id="1.10.110.10">
    <property type="entry name" value="Plant lipid-transfer and hydrophobic proteins"/>
    <property type="match status" value="1"/>
</dbReference>
<dbReference type="PANTHER" id="PTHR33044">
    <property type="entry name" value="BIFUNCTIONAL INHIBITOR/LIPID-TRANSFER PROTEIN/SEED STORAGE 2S ALBUMIN SUPERFAMILY PROTEIN-RELATED"/>
    <property type="match status" value="1"/>
</dbReference>
<keyword evidence="5" id="KW-0472">Membrane</keyword>
<reference evidence="14" key="1">
    <citation type="submission" date="2020-07" db="EMBL/GenBank/DDBJ databases">
        <title>Ethylene signaling mediates host invasion by parasitic plants.</title>
        <authorList>
            <person name="Yoshida S."/>
        </authorList>
    </citation>
    <scope>NUCLEOTIDE SEQUENCE</scope>
    <source>
        <strain evidence="14">Okayama</strain>
    </source>
</reference>
<evidence type="ECO:0000256" key="5">
    <source>
        <dbReference type="ARBA" id="ARBA00022622"/>
    </source>
</evidence>
<organism evidence="14 15">
    <name type="scientific">Phtheirospermum japonicum</name>
    <dbReference type="NCBI Taxonomy" id="374723"/>
    <lineage>
        <taxon>Eukaryota</taxon>
        <taxon>Viridiplantae</taxon>
        <taxon>Streptophyta</taxon>
        <taxon>Embryophyta</taxon>
        <taxon>Tracheophyta</taxon>
        <taxon>Spermatophyta</taxon>
        <taxon>Magnoliopsida</taxon>
        <taxon>eudicotyledons</taxon>
        <taxon>Gunneridae</taxon>
        <taxon>Pentapetalae</taxon>
        <taxon>asterids</taxon>
        <taxon>lamiids</taxon>
        <taxon>Lamiales</taxon>
        <taxon>Orobanchaceae</taxon>
        <taxon>Orobanchaceae incertae sedis</taxon>
        <taxon>Phtheirospermum</taxon>
    </lineage>
</organism>
<dbReference type="CDD" id="cd00010">
    <property type="entry name" value="AAI_LTSS"/>
    <property type="match status" value="1"/>
</dbReference>
<comment type="subcellular location">
    <subcellularLocation>
        <location evidence="1">Cell membrane</location>
        <topology evidence="1">Lipid-anchor</topology>
        <topology evidence="1">GPI-anchor</topology>
    </subcellularLocation>
</comment>
<dbReference type="EMBL" id="BMAC01000076">
    <property type="protein sequence ID" value="GFP84056.1"/>
    <property type="molecule type" value="Genomic_DNA"/>
</dbReference>
<dbReference type="GO" id="GO:0005886">
    <property type="term" value="C:plasma membrane"/>
    <property type="evidence" value="ECO:0007669"/>
    <property type="project" value="UniProtKB-SubCell"/>
</dbReference>